<proteinExistence type="predicted"/>
<dbReference type="Proteomes" id="UP000612352">
    <property type="component" value="Unassembled WGS sequence"/>
</dbReference>
<reference evidence="4 5" key="1">
    <citation type="submission" date="2020-12" db="EMBL/GenBank/DDBJ databases">
        <title>Brachybacterium sp. MASK1Z-5, whole genome shotgun sequence.</title>
        <authorList>
            <person name="Tuo L."/>
        </authorList>
    </citation>
    <scope>NUCLEOTIDE SEQUENCE [LARGE SCALE GENOMIC DNA]</scope>
    <source>
        <strain evidence="4 5">MASK1Z-5</strain>
    </source>
</reference>
<keyword evidence="2" id="KW-0732">Signal</keyword>
<evidence type="ECO:0000259" key="3">
    <source>
        <dbReference type="Pfam" id="PF19843"/>
    </source>
</evidence>
<evidence type="ECO:0000313" key="4">
    <source>
        <dbReference type="EMBL" id="MBK0330571.1"/>
    </source>
</evidence>
<dbReference type="InterPro" id="IPR046281">
    <property type="entry name" value="DUF6318"/>
</dbReference>
<evidence type="ECO:0000256" key="1">
    <source>
        <dbReference type="SAM" id="MobiDB-lite"/>
    </source>
</evidence>
<organism evidence="4 5">
    <name type="scientific">Brachybacterium halotolerans</name>
    <dbReference type="NCBI Taxonomy" id="2795215"/>
    <lineage>
        <taxon>Bacteria</taxon>
        <taxon>Bacillati</taxon>
        <taxon>Actinomycetota</taxon>
        <taxon>Actinomycetes</taxon>
        <taxon>Micrococcales</taxon>
        <taxon>Dermabacteraceae</taxon>
        <taxon>Brachybacterium</taxon>
    </lineage>
</organism>
<feature type="domain" description="DUF6318" evidence="3">
    <location>
        <begin position="56"/>
        <end position="192"/>
    </location>
</feature>
<dbReference type="EMBL" id="JAEDAJ010000001">
    <property type="protein sequence ID" value="MBK0330571.1"/>
    <property type="molecule type" value="Genomic_DNA"/>
</dbReference>
<feature type="signal peptide" evidence="2">
    <location>
        <begin position="1"/>
        <end position="17"/>
    </location>
</feature>
<feature type="chain" id="PRO_5047250197" description="DUF6318 domain-containing protein" evidence="2">
    <location>
        <begin position="18"/>
        <end position="205"/>
    </location>
</feature>
<keyword evidence="5" id="KW-1185">Reference proteome</keyword>
<accession>A0ABS1B7E1</accession>
<sequence length="205" mass="22459">MTTTRRALSSLAVLALAAGLMTGCGDKDDPSPSAGSEATASAPVEQSDGGGESAKPDVPKPDPKDYAGMDEHTNEGAEQAYKYFWAVMLWSYQTGDTEVLKSLFGESCASCDQNLHEIEKLNKTGKWWSRATIDDRDLRTYESEKHELEVGYTFILSEHSEPVYGNSRLKQEPDTRYGTVGGMSWSEGSWVVNAFNLKTEKVVDG</sequence>
<dbReference type="Pfam" id="PF19843">
    <property type="entry name" value="DUF6318"/>
    <property type="match status" value="1"/>
</dbReference>
<gene>
    <name evidence="4" type="ORF">I8D64_04060</name>
</gene>
<feature type="compositionally biased region" description="Basic and acidic residues" evidence="1">
    <location>
        <begin position="54"/>
        <end position="71"/>
    </location>
</feature>
<name>A0ABS1B7E1_9MICO</name>
<comment type="caution">
    <text evidence="4">The sequence shown here is derived from an EMBL/GenBank/DDBJ whole genome shotgun (WGS) entry which is preliminary data.</text>
</comment>
<dbReference type="PROSITE" id="PS51257">
    <property type="entry name" value="PROKAR_LIPOPROTEIN"/>
    <property type="match status" value="1"/>
</dbReference>
<evidence type="ECO:0000313" key="5">
    <source>
        <dbReference type="Proteomes" id="UP000612352"/>
    </source>
</evidence>
<protein>
    <recommendedName>
        <fullName evidence="3">DUF6318 domain-containing protein</fullName>
    </recommendedName>
</protein>
<feature type="region of interest" description="Disordered" evidence="1">
    <location>
        <begin position="24"/>
        <end position="71"/>
    </location>
</feature>
<evidence type="ECO:0000256" key="2">
    <source>
        <dbReference type="SAM" id="SignalP"/>
    </source>
</evidence>
<dbReference type="RefSeq" id="WP_200501171.1">
    <property type="nucleotide sequence ID" value="NZ_JAEDAJ010000001.1"/>
</dbReference>